<dbReference type="KEGG" id="atw:C0099_01840"/>
<dbReference type="InterPro" id="IPR001853">
    <property type="entry name" value="DSBA-like_thioredoxin_dom"/>
</dbReference>
<keyword evidence="3" id="KW-1185">Reference proteome</keyword>
<evidence type="ECO:0000313" key="2">
    <source>
        <dbReference type="EMBL" id="AUN93788.1"/>
    </source>
</evidence>
<protein>
    <submittedName>
        <fullName evidence="2">Disulfide bond formation protein DsbA</fullName>
    </submittedName>
</protein>
<dbReference type="PANTHER" id="PTHR13887">
    <property type="entry name" value="GLUTATHIONE S-TRANSFERASE KAPPA"/>
    <property type="match status" value="1"/>
</dbReference>
<dbReference type="EMBL" id="CP025682">
    <property type="protein sequence ID" value="AUN93788.1"/>
    <property type="molecule type" value="Genomic_DNA"/>
</dbReference>
<dbReference type="Proteomes" id="UP000242205">
    <property type="component" value="Chromosome"/>
</dbReference>
<proteinExistence type="predicted"/>
<organism evidence="2 3">
    <name type="scientific">Pseudazoarcus pumilus</name>
    <dbReference type="NCBI Taxonomy" id="2067960"/>
    <lineage>
        <taxon>Bacteria</taxon>
        <taxon>Pseudomonadati</taxon>
        <taxon>Pseudomonadota</taxon>
        <taxon>Betaproteobacteria</taxon>
        <taxon>Rhodocyclales</taxon>
        <taxon>Zoogloeaceae</taxon>
        <taxon>Pseudazoarcus</taxon>
    </lineage>
</organism>
<evidence type="ECO:0000259" key="1">
    <source>
        <dbReference type="Pfam" id="PF01323"/>
    </source>
</evidence>
<sequence>MKQFSIEIYSDIVCPWCYVGKRYIDKALEHYGRLYAKERQPEISWLPFQLHAALPREGVDRKEYLKRRYPGKANDPTMFADVERAGRQMGIEYRFDRIEVQPNTLDAHRLLRFAERAGVRETVAEPLYRAYFIEGRNLSSIDELVAIGGECGLDVAALRAYLDSDVDVEWVQQVDTRAKRLGISTVPFIVLNGRRGLSGNTPPARILEAFEWARRDYARPKWLPSFF</sequence>
<reference evidence="2 3" key="1">
    <citation type="submission" date="2018-01" db="EMBL/GenBank/DDBJ databases">
        <authorList>
            <person name="Fu G.-Y."/>
        </authorList>
    </citation>
    <scope>NUCLEOTIDE SEQUENCE [LARGE SCALE GENOMIC DNA]</scope>
    <source>
        <strain evidence="2 3">SY39</strain>
    </source>
</reference>
<dbReference type="PANTHER" id="PTHR13887:SF41">
    <property type="entry name" value="THIOREDOXIN SUPERFAMILY PROTEIN"/>
    <property type="match status" value="1"/>
</dbReference>
<dbReference type="CDD" id="cd03024">
    <property type="entry name" value="DsbA_FrnE"/>
    <property type="match status" value="1"/>
</dbReference>
<dbReference type="InterPro" id="IPR036249">
    <property type="entry name" value="Thioredoxin-like_sf"/>
</dbReference>
<dbReference type="AlphaFoldDB" id="A0A2I6S3I0"/>
<dbReference type="OrthoDB" id="9799122at2"/>
<dbReference type="Gene3D" id="3.40.30.10">
    <property type="entry name" value="Glutaredoxin"/>
    <property type="match status" value="1"/>
</dbReference>
<dbReference type="GO" id="GO:0016491">
    <property type="term" value="F:oxidoreductase activity"/>
    <property type="evidence" value="ECO:0007669"/>
    <property type="project" value="InterPro"/>
</dbReference>
<accession>A0A2I6S3I0</accession>
<evidence type="ECO:0000313" key="3">
    <source>
        <dbReference type="Proteomes" id="UP000242205"/>
    </source>
</evidence>
<name>A0A2I6S3I0_9RHOO</name>
<feature type="domain" description="DSBA-like thioredoxin" evidence="1">
    <location>
        <begin position="6"/>
        <end position="209"/>
    </location>
</feature>
<gene>
    <name evidence="2" type="ORF">C0099_01840</name>
</gene>
<dbReference type="Pfam" id="PF01323">
    <property type="entry name" value="DSBA"/>
    <property type="match status" value="1"/>
</dbReference>
<dbReference type="RefSeq" id="WP_102245862.1">
    <property type="nucleotide sequence ID" value="NZ_CP025682.1"/>
</dbReference>
<dbReference type="SUPFAM" id="SSF52833">
    <property type="entry name" value="Thioredoxin-like"/>
    <property type="match status" value="1"/>
</dbReference>